<dbReference type="SUPFAM" id="SSF56436">
    <property type="entry name" value="C-type lectin-like"/>
    <property type="match status" value="2"/>
</dbReference>
<feature type="transmembrane region" description="Helical" evidence="5">
    <location>
        <begin position="78"/>
        <end position="104"/>
    </location>
</feature>
<dbReference type="CDD" id="cd03593">
    <property type="entry name" value="CLECT_NK_receptors_like"/>
    <property type="match status" value="2"/>
</dbReference>
<dbReference type="PANTHER" id="PTHR45710:SF26">
    <property type="entry name" value="RH26557P"/>
    <property type="match status" value="1"/>
</dbReference>
<reference evidence="7 8" key="1">
    <citation type="submission" date="2019-07" db="EMBL/GenBank/DDBJ databases">
        <title>Chromosome genome assembly for large yellow croaker.</title>
        <authorList>
            <person name="Xiao S."/>
        </authorList>
    </citation>
    <scope>NUCLEOTIDE SEQUENCE [LARGE SCALE GENOMIC DNA]</scope>
    <source>
        <strain evidence="7">JMULYC20181020</strain>
        <tissue evidence="7">Muscle</tissue>
    </source>
</reference>
<feature type="compositionally biased region" description="Basic and acidic residues" evidence="4">
    <location>
        <begin position="43"/>
        <end position="52"/>
    </location>
</feature>
<keyword evidence="8" id="KW-1185">Reference proteome</keyword>
<name>A0A6G0ICE3_LARCR</name>
<dbReference type="PANTHER" id="PTHR45710">
    <property type="entry name" value="C-TYPE LECTIN DOMAIN-CONTAINING PROTEIN 180"/>
    <property type="match status" value="1"/>
</dbReference>
<evidence type="ECO:0000256" key="5">
    <source>
        <dbReference type="SAM" id="Phobius"/>
    </source>
</evidence>
<dbReference type="GO" id="GO:0005886">
    <property type="term" value="C:plasma membrane"/>
    <property type="evidence" value="ECO:0007669"/>
    <property type="project" value="UniProtKB-SubCell"/>
</dbReference>
<feature type="compositionally biased region" description="Basic and acidic residues" evidence="4">
    <location>
        <begin position="13"/>
        <end position="26"/>
    </location>
</feature>
<dbReference type="AlphaFoldDB" id="A0A6G0ICE3"/>
<evidence type="ECO:0000313" key="7">
    <source>
        <dbReference type="EMBL" id="KAE8289165.1"/>
    </source>
</evidence>
<dbReference type="Proteomes" id="UP000424527">
    <property type="component" value="Unassembled WGS sequence"/>
</dbReference>
<feature type="coiled-coil region" evidence="3">
    <location>
        <begin position="316"/>
        <end position="406"/>
    </location>
</feature>
<keyword evidence="5" id="KW-0472">Membrane</keyword>
<comment type="caution">
    <text evidence="7">The sequence shown here is derived from an EMBL/GenBank/DDBJ whole genome shotgun (WGS) entry which is preliminary data.</text>
</comment>
<protein>
    <submittedName>
        <fullName evidence="7">CD209 antigen-like protein A Dendritic cell-specific ICAM-3-grabbing non-integrin</fullName>
    </submittedName>
</protein>
<keyword evidence="2" id="KW-0430">Lectin</keyword>
<dbReference type="InterPro" id="IPR050828">
    <property type="entry name" value="C-type_lectin/matrix_domain"/>
</dbReference>
<dbReference type="InterPro" id="IPR016187">
    <property type="entry name" value="CTDL_fold"/>
</dbReference>
<dbReference type="SMART" id="SM00034">
    <property type="entry name" value="CLECT"/>
    <property type="match status" value="2"/>
</dbReference>
<feature type="compositionally biased region" description="Polar residues" evidence="4">
    <location>
        <begin position="1"/>
        <end position="11"/>
    </location>
</feature>
<proteinExistence type="predicted"/>
<keyword evidence="5" id="KW-1133">Transmembrane helix</keyword>
<gene>
    <name evidence="7" type="ORF">D5F01_LYC13045</name>
</gene>
<dbReference type="Pfam" id="PF00059">
    <property type="entry name" value="Lectin_C"/>
    <property type="match status" value="2"/>
</dbReference>
<feature type="region of interest" description="Disordered" evidence="4">
    <location>
        <begin position="1"/>
        <end position="69"/>
    </location>
</feature>
<dbReference type="InterPro" id="IPR001304">
    <property type="entry name" value="C-type_lectin-like"/>
</dbReference>
<evidence type="ECO:0000256" key="4">
    <source>
        <dbReference type="SAM" id="MobiDB-lite"/>
    </source>
</evidence>
<evidence type="ECO:0000256" key="3">
    <source>
        <dbReference type="SAM" id="Coils"/>
    </source>
</evidence>
<evidence type="ECO:0000259" key="6">
    <source>
        <dbReference type="PROSITE" id="PS50041"/>
    </source>
</evidence>
<evidence type="ECO:0000256" key="1">
    <source>
        <dbReference type="ARBA" id="ARBA00004401"/>
    </source>
</evidence>
<feature type="domain" description="C-type lectin" evidence="6">
    <location>
        <begin position="458"/>
        <end position="584"/>
    </location>
</feature>
<feature type="domain" description="C-type lectin" evidence="6">
    <location>
        <begin position="178"/>
        <end position="280"/>
    </location>
</feature>
<dbReference type="GO" id="GO:0030246">
    <property type="term" value="F:carbohydrate binding"/>
    <property type="evidence" value="ECO:0007669"/>
    <property type="project" value="UniProtKB-KW"/>
</dbReference>
<keyword evidence="5" id="KW-0812">Transmembrane</keyword>
<sequence length="592" mass="68382">MEEEISYSTVVFKNRDEPPKEKKPEEPPVYSEVKLKGTAATVPEKKPEEPPVHSEVTPKGTAATVPEADSKEEAHPRLCALAVCLGILCVFLVGTITAVIYMSVIVDEQEANLSNLTAENQQLIMARSILQTKTDELSRINDNFNWTLNTILKYDNFPVNEYCPEKKCQPCRKNWILFQEKCYLIDLRDSPWLTWDGSRKHCQNFNADLVVIDSLEEQEFISNHSQFYYDKFHGYWIGLYKDPNESSDDQKWLWINGRNDTLKYWLQEQDIGDRGPCVMVIPKRIPSAREKPEEPPVYSEVTPKGTATTVPVSVIVDKQEAKLSNITAENQQLIVARSILQTKTDELSMIVDEQKANLTNLTAENQQLIVARSILQTETDKLSVIVDEQKANLSNLTEENQQLIVVRNILQTKTDELSKINDKFNWTLNTILNFDNFPVKKNCPEKKCRLCKENWILFQEKCYLIDLRDSPWLTWDESRKQCQNSNADLVVIDSLEEQKFISNHSQFYYDKFHGYWIGLYKDPNESSDDQKWLWINGRIDTLKYLLQNQDIGTPGPCVMVIPQKNPSASWDTADCIMQNRFICEMDPVIWPN</sequence>
<accession>A0A6G0ICE3</accession>
<dbReference type="InterPro" id="IPR033992">
    <property type="entry name" value="NKR-like_CTLD"/>
</dbReference>
<evidence type="ECO:0000256" key="2">
    <source>
        <dbReference type="ARBA" id="ARBA00022734"/>
    </source>
</evidence>
<dbReference type="GO" id="GO:0007229">
    <property type="term" value="P:integrin-mediated signaling pathway"/>
    <property type="evidence" value="ECO:0007669"/>
    <property type="project" value="UniProtKB-KW"/>
</dbReference>
<organism evidence="7 8">
    <name type="scientific">Larimichthys crocea</name>
    <name type="common">Large yellow croaker</name>
    <name type="synonym">Pseudosciaena crocea</name>
    <dbReference type="NCBI Taxonomy" id="215358"/>
    <lineage>
        <taxon>Eukaryota</taxon>
        <taxon>Metazoa</taxon>
        <taxon>Chordata</taxon>
        <taxon>Craniata</taxon>
        <taxon>Vertebrata</taxon>
        <taxon>Euteleostomi</taxon>
        <taxon>Actinopterygii</taxon>
        <taxon>Neopterygii</taxon>
        <taxon>Teleostei</taxon>
        <taxon>Neoteleostei</taxon>
        <taxon>Acanthomorphata</taxon>
        <taxon>Eupercaria</taxon>
        <taxon>Sciaenidae</taxon>
        <taxon>Larimichthys</taxon>
    </lineage>
</organism>
<comment type="subcellular location">
    <subcellularLocation>
        <location evidence="1">Cell membrane</location>
        <topology evidence="1">Single-pass type II membrane protein</topology>
    </subcellularLocation>
</comment>
<dbReference type="PROSITE" id="PS50041">
    <property type="entry name" value="C_TYPE_LECTIN_2"/>
    <property type="match status" value="2"/>
</dbReference>
<keyword evidence="7" id="KW-0401">Integrin</keyword>
<keyword evidence="3" id="KW-0175">Coiled coil</keyword>
<dbReference type="InterPro" id="IPR016186">
    <property type="entry name" value="C-type_lectin-like/link_sf"/>
</dbReference>
<evidence type="ECO:0000313" key="8">
    <source>
        <dbReference type="Proteomes" id="UP000424527"/>
    </source>
</evidence>
<dbReference type="Gene3D" id="3.10.100.10">
    <property type="entry name" value="Mannose-Binding Protein A, subunit A"/>
    <property type="match status" value="2"/>
</dbReference>
<dbReference type="EMBL" id="REGW02000012">
    <property type="protein sequence ID" value="KAE8289165.1"/>
    <property type="molecule type" value="Genomic_DNA"/>
</dbReference>